<feature type="domain" description="Thiamine pyrophosphate enzyme central" evidence="2">
    <location>
        <begin position="177"/>
        <end position="266"/>
    </location>
</feature>
<dbReference type="GO" id="GO:0009097">
    <property type="term" value="P:isoleucine biosynthetic process"/>
    <property type="evidence" value="ECO:0007669"/>
    <property type="project" value="TreeGrafter"/>
</dbReference>
<reference evidence="4 5" key="1">
    <citation type="submission" date="2018-09" db="EMBL/GenBank/DDBJ databases">
        <title>Micromonospora sp. nov. MS1-9, isolated from a root of Musa sp.</title>
        <authorList>
            <person name="Kuncharoen N."/>
            <person name="Kudo T."/>
            <person name="Ohkuma M."/>
            <person name="Yuki M."/>
            <person name="Tanasupawat S."/>
        </authorList>
    </citation>
    <scope>NUCLEOTIDE SEQUENCE [LARGE SCALE GENOMIC DNA]</scope>
    <source>
        <strain evidence="4 5">MS1-9</strain>
    </source>
</reference>
<protein>
    <submittedName>
        <fullName evidence="4">Thiamine pyrophosphate-binding protein</fullName>
    </submittedName>
</protein>
<comment type="similarity">
    <text evidence="1">Belongs to the TPP enzyme family.</text>
</comment>
<evidence type="ECO:0000259" key="3">
    <source>
        <dbReference type="Pfam" id="PF02776"/>
    </source>
</evidence>
<dbReference type="InterPro" id="IPR029035">
    <property type="entry name" value="DHS-like_NAD/FAD-binding_dom"/>
</dbReference>
<dbReference type="InterPro" id="IPR045229">
    <property type="entry name" value="TPP_enz"/>
</dbReference>
<dbReference type="Proteomes" id="UP000275865">
    <property type="component" value="Unassembled WGS sequence"/>
</dbReference>
<dbReference type="RefSeq" id="WP_120688511.1">
    <property type="nucleotide sequence ID" value="NZ_RAZT01000004.1"/>
</dbReference>
<dbReference type="PANTHER" id="PTHR18968:SF13">
    <property type="entry name" value="ACETOLACTATE SYNTHASE CATALYTIC SUBUNIT, MITOCHONDRIAL"/>
    <property type="match status" value="1"/>
</dbReference>
<dbReference type="CDD" id="cd07035">
    <property type="entry name" value="TPP_PYR_POX_like"/>
    <property type="match status" value="1"/>
</dbReference>
<evidence type="ECO:0000259" key="2">
    <source>
        <dbReference type="Pfam" id="PF00205"/>
    </source>
</evidence>
<accession>A0A3A9Y9S8</accession>
<dbReference type="PANTHER" id="PTHR18968">
    <property type="entry name" value="THIAMINE PYROPHOSPHATE ENZYMES"/>
    <property type="match status" value="1"/>
</dbReference>
<dbReference type="GO" id="GO:0005948">
    <property type="term" value="C:acetolactate synthase complex"/>
    <property type="evidence" value="ECO:0007669"/>
    <property type="project" value="TreeGrafter"/>
</dbReference>
<sequence length="272" mass="28839">MCLASRDVQAMFGLIGDAEMFCVQSFVFDGSDYLGAAHEAGAMFMRFGYPSRTGGLGVVTVTHGPALTNTLTGLVEGVRGWVPMLLVAGDTATGSRANLQGIPQRDVVLPTGAGFEQARTPESALADLGVAIRRAIVERRPVVFNIPSDDTWQDIEYLDVPLDLPASQRIHPDPTSIRRAVDLITAARKTVMLAGHGPISARTSLLRLAERIGAPRTTSLKAKDLFRGDPFDLGIAGGLAGPVAREVIDSADLIISFGARLNAYTTRQAGAP</sequence>
<dbReference type="Gene3D" id="3.40.50.970">
    <property type="match status" value="1"/>
</dbReference>
<dbReference type="GO" id="GO:0003984">
    <property type="term" value="F:acetolactate synthase activity"/>
    <property type="evidence" value="ECO:0007669"/>
    <property type="project" value="TreeGrafter"/>
</dbReference>
<dbReference type="GO" id="GO:0050660">
    <property type="term" value="F:flavin adenine dinucleotide binding"/>
    <property type="evidence" value="ECO:0007669"/>
    <property type="project" value="TreeGrafter"/>
</dbReference>
<evidence type="ECO:0000313" key="5">
    <source>
        <dbReference type="Proteomes" id="UP000275865"/>
    </source>
</evidence>
<organism evidence="4 5">
    <name type="scientific">Micromonospora musae</name>
    <dbReference type="NCBI Taxonomy" id="1894970"/>
    <lineage>
        <taxon>Bacteria</taxon>
        <taxon>Bacillati</taxon>
        <taxon>Actinomycetota</taxon>
        <taxon>Actinomycetes</taxon>
        <taxon>Micromonosporales</taxon>
        <taxon>Micromonosporaceae</taxon>
        <taxon>Micromonospora</taxon>
    </lineage>
</organism>
<dbReference type="SUPFAM" id="SSF52467">
    <property type="entry name" value="DHS-like NAD/FAD-binding domain"/>
    <property type="match status" value="1"/>
</dbReference>
<feature type="domain" description="Thiamine pyrophosphate enzyme N-terminal TPP-binding" evidence="3">
    <location>
        <begin position="2"/>
        <end position="101"/>
    </location>
</feature>
<dbReference type="Pfam" id="PF02776">
    <property type="entry name" value="TPP_enzyme_N"/>
    <property type="match status" value="1"/>
</dbReference>
<dbReference type="InterPro" id="IPR012001">
    <property type="entry name" value="Thiamin_PyroP_enz_TPP-bd_dom"/>
</dbReference>
<dbReference type="InterPro" id="IPR012000">
    <property type="entry name" value="Thiamin_PyroP_enz_cen_dom"/>
</dbReference>
<evidence type="ECO:0000256" key="1">
    <source>
        <dbReference type="ARBA" id="ARBA00007812"/>
    </source>
</evidence>
<dbReference type="Gene3D" id="3.40.50.1220">
    <property type="entry name" value="TPP-binding domain"/>
    <property type="match status" value="1"/>
</dbReference>
<dbReference type="SUPFAM" id="SSF52518">
    <property type="entry name" value="Thiamin diphosphate-binding fold (THDP-binding)"/>
    <property type="match status" value="1"/>
</dbReference>
<dbReference type="EMBL" id="RAZT01000004">
    <property type="protein sequence ID" value="RKN33842.1"/>
    <property type="molecule type" value="Genomic_DNA"/>
</dbReference>
<dbReference type="GO" id="GO:0030976">
    <property type="term" value="F:thiamine pyrophosphate binding"/>
    <property type="evidence" value="ECO:0007669"/>
    <property type="project" value="InterPro"/>
</dbReference>
<gene>
    <name evidence="4" type="ORF">D7044_08790</name>
</gene>
<name>A0A3A9Y9S8_9ACTN</name>
<proteinExistence type="inferred from homology"/>
<dbReference type="AlphaFoldDB" id="A0A3A9Y9S8"/>
<dbReference type="Pfam" id="PF00205">
    <property type="entry name" value="TPP_enzyme_M"/>
    <property type="match status" value="1"/>
</dbReference>
<dbReference type="InterPro" id="IPR029061">
    <property type="entry name" value="THDP-binding"/>
</dbReference>
<dbReference type="GO" id="GO:0009099">
    <property type="term" value="P:L-valine biosynthetic process"/>
    <property type="evidence" value="ECO:0007669"/>
    <property type="project" value="TreeGrafter"/>
</dbReference>
<comment type="caution">
    <text evidence="4">The sequence shown here is derived from an EMBL/GenBank/DDBJ whole genome shotgun (WGS) entry which is preliminary data.</text>
</comment>
<evidence type="ECO:0000313" key="4">
    <source>
        <dbReference type="EMBL" id="RKN33842.1"/>
    </source>
</evidence>
<dbReference type="GO" id="GO:0000287">
    <property type="term" value="F:magnesium ion binding"/>
    <property type="evidence" value="ECO:0007669"/>
    <property type="project" value="InterPro"/>
</dbReference>